<evidence type="ECO:0000259" key="4">
    <source>
        <dbReference type="Pfam" id="PF04577"/>
    </source>
</evidence>
<accession>A0A560BWN7</accession>
<evidence type="ECO:0000256" key="1">
    <source>
        <dbReference type="ARBA" id="ARBA00022676"/>
    </source>
</evidence>
<evidence type="ECO:0000256" key="2">
    <source>
        <dbReference type="ARBA" id="ARBA00022679"/>
    </source>
</evidence>
<reference evidence="5 6" key="1">
    <citation type="submission" date="2019-06" db="EMBL/GenBank/DDBJ databases">
        <title>Genomic Encyclopedia of Type Strains, Phase IV (KMG-V): Genome sequencing to study the core and pangenomes of soil and plant-associated prokaryotes.</title>
        <authorList>
            <person name="Whitman W."/>
        </authorList>
    </citation>
    <scope>NUCLEOTIDE SEQUENCE [LARGE SCALE GENOMIC DNA]</scope>
    <source>
        <strain evidence="5 6">BR 11650</strain>
    </source>
</reference>
<evidence type="ECO:0000313" key="5">
    <source>
        <dbReference type="EMBL" id="TWA77026.1"/>
    </source>
</evidence>
<keyword evidence="2" id="KW-0808">Transferase</keyword>
<sequence length="415" mass="45593">MSDLPTPHAAGKRDWRDMFSVAAEQIYRDGGFYDGEVPLPSLQELARAREGAVTVVTELFPPVSVTRPMPDFLVGPDESFIRHVLENYRHFDGFFSRIAGSALVRIPKAAIFDNVVFVVHDGDLIPVYEMLRTIDRPVKGREMATRVGRAGEGTRIAADGSAFLFIGSVGSSNYGHWLVDDLPTVKAMDIIAETTPVTALMTRVGGRIDTVRADGAALGRARSETVGSMFLEPEELVFVDDLHYVTPVSYHPVLKHPQALSHLLAICDGRFGMSPAAQRGRKLFVNRSTSHPRHITNGDAVKSILADHGFEEIFPESLSFAEQRRAFHEASSVVGIMGAAMTNAVFCPPNAKILYLAPNGWVEPFYWDLAAMRGQPYNALFGATVGSCDMIHHASFEVELDHLRAWLERAGQGMA</sequence>
<keyword evidence="3" id="KW-0325">Glycoprotein</keyword>
<organism evidence="5 6">
    <name type="scientific">Azospirillum brasilense</name>
    <dbReference type="NCBI Taxonomy" id="192"/>
    <lineage>
        <taxon>Bacteria</taxon>
        <taxon>Pseudomonadati</taxon>
        <taxon>Pseudomonadota</taxon>
        <taxon>Alphaproteobacteria</taxon>
        <taxon>Rhodospirillales</taxon>
        <taxon>Azospirillaceae</taxon>
        <taxon>Azospirillum</taxon>
    </lineage>
</organism>
<protein>
    <submittedName>
        <fullName evidence="5">Uncharacterized protein DUF563</fullName>
    </submittedName>
</protein>
<dbReference type="InterPro" id="IPR007657">
    <property type="entry name" value="Glycosyltransferase_61"/>
</dbReference>
<dbReference type="InterPro" id="IPR049625">
    <property type="entry name" value="Glyco_transf_61_cat"/>
</dbReference>
<evidence type="ECO:0000256" key="3">
    <source>
        <dbReference type="ARBA" id="ARBA00023180"/>
    </source>
</evidence>
<dbReference type="GO" id="GO:0016757">
    <property type="term" value="F:glycosyltransferase activity"/>
    <property type="evidence" value="ECO:0007669"/>
    <property type="project" value="UniProtKB-KW"/>
</dbReference>
<dbReference type="Proteomes" id="UP000318529">
    <property type="component" value="Unassembled WGS sequence"/>
</dbReference>
<dbReference type="EMBL" id="VITH01000016">
    <property type="protein sequence ID" value="TWA77026.1"/>
    <property type="molecule type" value="Genomic_DNA"/>
</dbReference>
<dbReference type="AlphaFoldDB" id="A0A560BWN7"/>
<proteinExistence type="predicted"/>
<dbReference type="Pfam" id="PF04577">
    <property type="entry name" value="Glyco_transf_61"/>
    <property type="match status" value="1"/>
</dbReference>
<gene>
    <name evidence="5" type="ORF">FBZ83_11618</name>
</gene>
<keyword evidence="1" id="KW-0328">Glycosyltransferase</keyword>
<feature type="domain" description="Glycosyltransferase 61 catalytic" evidence="4">
    <location>
        <begin position="174"/>
        <end position="354"/>
    </location>
</feature>
<dbReference type="RefSeq" id="WP_145689626.1">
    <property type="nucleotide sequence ID" value="NZ_VITH01000016.1"/>
</dbReference>
<name>A0A560BWN7_AZOBR</name>
<comment type="caution">
    <text evidence="5">The sequence shown here is derived from an EMBL/GenBank/DDBJ whole genome shotgun (WGS) entry which is preliminary data.</text>
</comment>
<dbReference type="PANTHER" id="PTHR20961">
    <property type="entry name" value="GLYCOSYLTRANSFERASE"/>
    <property type="match status" value="1"/>
</dbReference>
<evidence type="ECO:0000313" key="6">
    <source>
        <dbReference type="Proteomes" id="UP000318529"/>
    </source>
</evidence>